<dbReference type="PANTHER" id="PTHR32089">
    <property type="entry name" value="METHYL-ACCEPTING CHEMOTAXIS PROTEIN MCPB"/>
    <property type="match status" value="1"/>
</dbReference>
<dbReference type="SUPFAM" id="SSF58104">
    <property type="entry name" value="Methyl-accepting chemotaxis protein (MCP) signaling domain"/>
    <property type="match status" value="1"/>
</dbReference>
<dbReference type="InterPro" id="IPR029016">
    <property type="entry name" value="GAF-like_dom_sf"/>
</dbReference>
<dbReference type="Gene3D" id="1.10.287.950">
    <property type="entry name" value="Methyl-accepting chemotaxis protein"/>
    <property type="match status" value="1"/>
</dbReference>
<comment type="caution">
    <text evidence="5">The sequence shown here is derived from an EMBL/GenBank/DDBJ whole genome shotgun (WGS) entry which is preliminary data.</text>
</comment>
<dbReference type="EMBL" id="BOPG01000065">
    <property type="protein sequence ID" value="GIJ61433.1"/>
    <property type="molecule type" value="Genomic_DNA"/>
</dbReference>
<gene>
    <name evidence="5" type="ORF">Vau01_089490</name>
</gene>
<dbReference type="RefSeq" id="WP_204006337.1">
    <property type="nucleotide sequence ID" value="NZ_BOPG01000065.1"/>
</dbReference>
<keyword evidence="6" id="KW-1185">Reference proteome</keyword>
<dbReference type="SMART" id="SM00283">
    <property type="entry name" value="MA"/>
    <property type="match status" value="1"/>
</dbReference>
<evidence type="ECO:0000313" key="6">
    <source>
        <dbReference type="Proteomes" id="UP000612585"/>
    </source>
</evidence>
<dbReference type="Gene3D" id="3.30.450.40">
    <property type="match status" value="2"/>
</dbReference>
<keyword evidence="1 2" id="KW-0807">Transducer</keyword>
<sequence length="520" mass="54607">MGLFGGGKSAVGSDSGGSGADEGRANVGAILAVISAVADASSSEEAADIALETVRNRFGWAYGSYWRIDPDARVLRFVTDSGTVSEELRNVAMQATFAQGVGLAGRAWRSRDLVVVKDLAELTDCVRAPVAQRAGMRSGVCFPLFEAGNVVGTMDFFSTAALDPSEDRKETLRAIGMLVSQSLERIAEAERQAEAALDLSAVNTVLRDLATATTEEAGIRHALDSIRQGFGWQYGSFWKVDPATGELTFAQESGNAGDEFRSVTRSASFKEGVGLAGRAWQARDMVFVPDLGDLSDVRAPAAQRAGVKAGVCLPLVVHGKVVGTMDFFSTRAMRLSDSRQAALRNTAQLMSQALQRIAESGRMSTAGQELVTSIEEVERNVMQATSVANEAQALTGKANEAVNRLARSSDEIGKVIKVISAIAEQTNLLALNATIEAARAGSAGKGFAVVASEVKDLAQGTSRATDDVTKLIDTIQGDATSVVDVLAAIGNIVERINASQAVIGGVLTEQAATTREIVNG</sequence>
<protein>
    <recommendedName>
        <fullName evidence="4">Methyl-accepting transducer domain-containing protein</fullName>
    </recommendedName>
</protein>
<accession>A0A8J3ZHD9</accession>
<feature type="domain" description="Methyl-accepting transducer" evidence="4">
    <location>
        <begin position="324"/>
        <end position="520"/>
    </location>
</feature>
<evidence type="ECO:0000256" key="2">
    <source>
        <dbReference type="PROSITE-ProRule" id="PRU00284"/>
    </source>
</evidence>
<evidence type="ECO:0000313" key="5">
    <source>
        <dbReference type="EMBL" id="GIJ61433.1"/>
    </source>
</evidence>
<evidence type="ECO:0000259" key="4">
    <source>
        <dbReference type="PROSITE" id="PS50111"/>
    </source>
</evidence>
<dbReference type="Pfam" id="PF00015">
    <property type="entry name" value="MCPsignal"/>
    <property type="match status" value="1"/>
</dbReference>
<evidence type="ECO:0000256" key="3">
    <source>
        <dbReference type="SAM" id="MobiDB-lite"/>
    </source>
</evidence>
<dbReference type="InterPro" id="IPR004089">
    <property type="entry name" value="MCPsignal_dom"/>
</dbReference>
<name>A0A8J3ZHD9_9ACTN</name>
<proteinExistence type="predicted"/>
<organism evidence="5 6">
    <name type="scientific">Virgisporangium aurantiacum</name>
    <dbReference type="NCBI Taxonomy" id="175570"/>
    <lineage>
        <taxon>Bacteria</taxon>
        <taxon>Bacillati</taxon>
        <taxon>Actinomycetota</taxon>
        <taxon>Actinomycetes</taxon>
        <taxon>Micromonosporales</taxon>
        <taxon>Micromonosporaceae</taxon>
        <taxon>Virgisporangium</taxon>
    </lineage>
</organism>
<reference evidence="5" key="1">
    <citation type="submission" date="2021-01" db="EMBL/GenBank/DDBJ databases">
        <title>Whole genome shotgun sequence of Virgisporangium aurantiacum NBRC 16421.</title>
        <authorList>
            <person name="Komaki H."/>
            <person name="Tamura T."/>
        </authorList>
    </citation>
    <scope>NUCLEOTIDE SEQUENCE</scope>
    <source>
        <strain evidence="5">NBRC 16421</strain>
    </source>
</reference>
<feature type="region of interest" description="Disordered" evidence="3">
    <location>
        <begin position="1"/>
        <end position="20"/>
    </location>
</feature>
<dbReference type="InterPro" id="IPR003018">
    <property type="entry name" value="GAF"/>
</dbReference>
<dbReference type="Proteomes" id="UP000612585">
    <property type="component" value="Unassembled WGS sequence"/>
</dbReference>
<evidence type="ECO:0000256" key="1">
    <source>
        <dbReference type="ARBA" id="ARBA00023224"/>
    </source>
</evidence>
<dbReference type="SUPFAM" id="SSF55781">
    <property type="entry name" value="GAF domain-like"/>
    <property type="match status" value="2"/>
</dbReference>
<dbReference type="PANTHER" id="PTHR32089:SF112">
    <property type="entry name" value="LYSOZYME-LIKE PROTEIN-RELATED"/>
    <property type="match status" value="1"/>
</dbReference>
<dbReference type="GO" id="GO:0016020">
    <property type="term" value="C:membrane"/>
    <property type="evidence" value="ECO:0007669"/>
    <property type="project" value="InterPro"/>
</dbReference>
<dbReference type="PROSITE" id="PS50111">
    <property type="entry name" value="CHEMOTAXIS_TRANSDUC_2"/>
    <property type="match status" value="1"/>
</dbReference>
<dbReference type="GO" id="GO:0007165">
    <property type="term" value="P:signal transduction"/>
    <property type="evidence" value="ECO:0007669"/>
    <property type="project" value="UniProtKB-KW"/>
</dbReference>
<dbReference type="AlphaFoldDB" id="A0A8J3ZHD9"/>
<dbReference type="Pfam" id="PF13185">
    <property type="entry name" value="GAF_2"/>
    <property type="match status" value="2"/>
</dbReference>
<dbReference type="SMART" id="SM00065">
    <property type="entry name" value="GAF"/>
    <property type="match status" value="2"/>
</dbReference>